<reference evidence="1 2" key="1">
    <citation type="submission" date="2018-09" db="EMBL/GenBank/DDBJ databases">
        <title>Cohnella cavernae sp. nov., isolated from a karst cave.</title>
        <authorList>
            <person name="Zhu H."/>
        </authorList>
    </citation>
    <scope>NUCLEOTIDE SEQUENCE [LARGE SCALE GENOMIC DNA]</scope>
    <source>
        <strain evidence="1 2">K2E09-144</strain>
    </source>
</reference>
<keyword evidence="2" id="KW-1185">Reference proteome</keyword>
<accession>A0A398CKZ5</accession>
<dbReference type="OrthoDB" id="39703at2"/>
<protein>
    <recommendedName>
        <fullName evidence="3">Dipeptidylpeptidase IV N-terminal domain-containing protein</fullName>
    </recommendedName>
</protein>
<dbReference type="SUPFAM" id="SSF82171">
    <property type="entry name" value="DPP6 N-terminal domain-like"/>
    <property type="match status" value="1"/>
</dbReference>
<organism evidence="1 2">
    <name type="scientific">Cohnella faecalis</name>
    <dbReference type="NCBI Taxonomy" id="2315694"/>
    <lineage>
        <taxon>Bacteria</taxon>
        <taxon>Bacillati</taxon>
        <taxon>Bacillota</taxon>
        <taxon>Bacilli</taxon>
        <taxon>Bacillales</taxon>
        <taxon>Paenibacillaceae</taxon>
        <taxon>Cohnella</taxon>
    </lineage>
</organism>
<dbReference type="EMBL" id="QXJM01000061">
    <property type="protein sequence ID" value="RIE00291.1"/>
    <property type="molecule type" value="Genomic_DNA"/>
</dbReference>
<dbReference type="AlphaFoldDB" id="A0A398CKZ5"/>
<dbReference type="InterPro" id="IPR011659">
    <property type="entry name" value="WD40"/>
</dbReference>
<evidence type="ECO:0008006" key="3">
    <source>
        <dbReference type="Google" id="ProtNLM"/>
    </source>
</evidence>
<proteinExistence type="predicted"/>
<evidence type="ECO:0000313" key="2">
    <source>
        <dbReference type="Proteomes" id="UP000266340"/>
    </source>
</evidence>
<gene>
    <name evidence="1" type="ORF">D3H35_29400</name>
</gene>
<name>A0A398CKZ5_9BACL</name>
<evidence type="ECO:0000313" key="1">
    <source>
        <dbReference type="EMBL" id="RIE00291.1"/>
    </source>
</evidence>
<dbReference type="RefSeq" id="WP_119152625.1">
    <property type="nucleotide sequence ID" value="NZ_QXJM01000061.1"/>
</dbReference>
<sequence>MSADGKTIAFNSHKSFVPEDTGSSDFDVYWYDWHDPNATKLVWLSGLIENRKYSGTVKVDSSGRYAVFNITLAKQFLYVLRFRQRRTAGTVPEPLMTVPASSPMTLDYITSHSISGDGRYVLFSSQGKIVPGDTDNVTNLFVRDRWSKRRRWSACPTIRR</sequence>
<dbReference type="Pfam" id="PF07676">
    <property type="entry name" value="PD40"/>
    <property type="match status" value="1"/>
</dbReference>
<dbReference type="Proteomes" id="UP000266340">
    <property type="component" value="Unassembled WGS sequence"/>
</dbReference>
<comment type="caution">
    <text evidence="1">The sequence shown here is derived from an EMBL/GenBank/DDBJ whole genome shotgun (WGS) entry which is preliminary data.</text>
</comment>